<comment type="similarity">
    <text evidence="3">Belongs to the paxM FAD-dependent monooxygenase family.</text>
</comment>
<gene>
    <name evidence="8" type="ORF">SUNI508_04593</name>
</gene>
<evidence type="ECO:0000256" key="2">
    <source>
        <dbReference type="ARBA" id="ARBA00005179"/>
    </source>
</evidence>
<dbReference type="EMBL" id="JARVKF010000101">
    <property type="protein sequence ID" value="KAK9422926.1"/>
    <property type="molecule type" value="Genomic_DNA"/>
</dbReference>
<comment type="pathway">
    <text evidence="2">Secondary metabolite biosynthesis.</text>
</comment>
<name>A0ABR2V7X6_9PEZI</name>
<dbReference type="Proteomes" id="UP001408356">
    <property type="component" value="Unassembled WGS sequence"/>
</dbReference>
<evidence type="ECO:0000256" key="5">
    <source>
        <dbReference type="ARBA" id="ARBA00022827"/>
    </source>
</evidence>
<evidence type="ECO:0000256" key="4">
    <source>
        <dbReference type="ARBA" id="ARBA00022630"/>
    </source>
</evidence>
<evidence type="ECO:0000313" key="8">
    <source>
        <dbReference type="EMBL" id="KAK9422926.1"/>
    </source>
</evidence>
<dbReference type="InterPro" id="IPR036188">
    <property type="entry name" value="FAD/NAD-bd_sf"/>
</dbReference>
<feature type="domain" description="FAD-binding" evidence="7">
    <location>
        <begin position="9"/>
        <end position="340"/>
    </location>
</feature>
<dbReference type="Pfam" id="PF01494">
    <property type="entry name" value="FAD_binding_3"/>
    <property type="match status" value="1"/>
</dbReference>
<dbReference type="PANTHER" id="PTHR47356:SF2">
    <property type="entry name" value="FAD-BINDING DOMAIN-CONTAINING PROTEIN-RELATED"/>
    <property type="match status" value="1"/>
</dbReference>
<reference evidence="8 9" key="1">
    <citation type="journal article" date="2024" name="J. Plant Pathol.">
        <title>Sequence and assembly of the genome of Seiridium unicorne, isolate CBS 538.82, causal agent of cypress canker disease.</title>
        <authorList>
            <person name="Scali E."/>
            <person name="Rocca G.D."/>
            <person name="Danti R."/>
            <person name="Garbelotto M."/>
            <person name="Barberini S."/>
            <person name="Baroncelli R."/>
            <person name="Emiliani G."/>
        </authorList>
    </citation>
    <scope>NUCLEOTIDE SEQUENCE [LARGE SCALE GENOMIC DNA]</scope>
    <source>
        <strain evidence="8 9">BM-138-508</strain>
    </source>
</reference>
<dbReference type="InterPro" id="IPR002938">
    <property type="entry name" value="FAD-bd"/>
</dbReference>
<organism evidence="8 9">
    <name type="scientific">Seiridium unicorne</name>
    <dbReference type="NCBI Taxonomy" id="138068"/>
    <lineage>
        <taxon>Eukaryota</taxon>
        <taxon>Fungi</taxon>
        <taxon>Dikarya</taxon>
        <taxon>Ascomycota</taxon>
        <taxon>Pezizomycotina</taxon>
        <taxon>Sordariomycetes</taxon>
        <taxon>Xylariomycetidae</taxon>
        <taxon>Amphisphaeriales</taxon>
        <taxon>Sporocadaceae</taxon>
        <taxon>Seiridium</taxon>
    </lineage>
</organism>
<proteinExistence type="inferred from homology"/>
<keyword evidence="6" id="KW-0560">Oxidoreductase</keyword>
<dbReference type="PANTHER" id="PTHR47356">
    <property type="entry name" value="FAD-DEPENDENT MONOOXYGENASE ASQG-RELATED"/>
    <property type="match status" value="1"/>
</dbReference>
<keyword evidence="5" id="KW-0274">FAD</keyword>
<evidence type="ECO:0000256" key="6">
    <source>
        <dbReference type="ARBA" id="ARBA00023002"/>
    </source>
</evidence>
<accession>A0ABR2V7X6</accession>
<evidence type="ECO:0000313" key="9">
    <source>
        <dbReference type="Proteomes" id="UP001408356"/>
    </source>
</evidence>
<sequence length="438" mass="49227">MGDTADGFRVVIVGGGPVALVAALALAQAGIDYVVLERRGALDLDAGASVAVWPHNVRLFDQLGLLEEAHRTYMPVLHKRNLRRDGSELGRNDMFERAGANHGHPWMCFRRAKLVNMIYEGLPDQNKVLFNKEVTLLEQTATGVTAKCADGSVYKGSFILGADGVRSIVRREISKALGKADEPFLSSYRGMYGYTDRCPGLDSETLYETHSKDLTVQVIVGEEQQQFLVYERLEQPTREFVRYDKTNEEELARRYADVRFPGQKPDDWVTFGDIWDIKQWSTLANLEEGIVKKWHEGRFVLIGDAVHRMTPNIGFGMNSGLQGVVQLVNRLYALLKKTTEPDTETLDRLFREYQTAGMGNSKQTVDTSGLYTRLVAWSNPVWRFTDQYILPYINGDSVALDLLMAPIVQKGEPLNFLKENGFKEGKYKYRTGPAGVSV</sequence>
<keyword evidence="4" id="KW-0285">Flavoprotein</keyword>
<keyword evidence="9" id="KW-1185">Reference proteome</keyword>
<dbReference type="SUPFAM" id="SSF51905">
    <property type="entry name" value="FAD/NAD(P)-binding domain"/>
    <property type="match status" value="1"/>
</dbReference>
<comment type="cofactor">
    <cofactor evidence="1">
        <name>FAD</name>
        <dbReference type="ChEBI" id="CHEBI:57692"/>
    </cofactor>
</comment>
<evidence type="ECO:0000256" key="3">
    <source>
        <dbReference type="ARBA" id="ARBA00007992"/>
    </source>
</evidence>
<dbReference type="InterPro" id="IPR050562">
    <property type="entry name" value="FAD_mOase_fung"/>
</dbReference>
<protein>
    <submittedName>
        <fullName evidence="8">FAD binding domain-containing protein</fullName>
    </submittedName>
</protein>
<dbReference type="PRINTS" id="PR00420">
    <property type="entry name" value="RNGMNOXGNASE"/>
</dbReference>
<comment type="caution">
    <text evidence="8">The sequence shown here is derived from an EMBL/GenBank/DDBJ whole genome shotgun (WGS) entry which is preliminary data.</text>
</comment>
<dbReference type="Gene3D" id="3.50.50.60">
    <property type="entry name" value="FAD/NAD(P)-binding domain"/>
    <property type="match status" value="1"/>
</dbReference>
<evidence type="ECO:0000256" key="1">
    <source>
        <dbReference type="ARBA" id="ARBA00001974"/>
    </source>
</evidence>
<evidence type="ECO:0000259" key="7">
    <source>
        <dbReference type="Pfam" id="PF01494"/>
    </source>
</evidence>